<dbReference type="KEGG" id="ssof:SULC_1263"/>
<dbReference type="NCBIfam" id="TIGR01127">
    <property type="entry name" value="ilvA_1Cterm"/>
    <property type="match status" value="1"/>
</dbReference>
<dbReference type="Proteomes" id="UP000033085">
    <property type="component" value="Chromosome"/>
</dbReference>
<evidence type="ECO:0000313" key="8">
    <source>
        <dbReference type="EMBL" id="AKA76263.1"/>
    </source>
</evidence>
<dbReference type="InterPro" id="IPR044561">
    <property type="entry name" value="ACT_ThrD-II-like"/>
</dbReference>
<evidence type="ECO:0000313" key="24">
    <source>
        <dbReference type="Proteomes" id="UP000269431"/>
    </source>
</evidence>
<dbReference type="EMBL" id="CP011057">
    <property type="protein sequence ID" value="AKA78955.1"/>
    <property type="molecule type" value="Genomic_DNA"/>
</dbReference>
<dbReference type="GeneID" id="1455397"/>
<dbReference type="GO" id="GO:0006565">
    <property type="term" value="P:L-serine catabolic process"/>
    <property type="evidence" value="ECO:0007669"/>
    <property type="project" value="TreeGrafter"/>
</dbReference>
<feature type="domain" description="ACT" evidence="6">
    <location>
        <begin position="330"/>
        <end position="405"/>
    </location>
</feature>
<dbReference type="PATRIC" id="fig|2287.6.peg.1318"/>
<dbReference type="Proteomes" id="UP000273443">
    <property type="component" value="Chromosome"/>
</dbReference>
<dbReference type="RefSeq" id="WP_009990508.1">
    <property type="nucleotide sequence ID" value="NZ_CP011055.2"/>
</dbReference>
<dbReference type="GO" id="GO:0009097">
    <property type="term" value="P:isoleucine biosynthetic process"/>
    <property type="evidence" value="ECO:0007669"/>
    <property type="project" value="TreeGrafter"/>
</dbReference>
<dbReference type="Proteomes" id="UP000275843">
    <property type="component" value="Chromosome"/>
</dbReference>
<evidence type="ECO:0000313" key="23">
    <source>
        <dbReference type="Proteomes" id="UP000267993"/>
    </source>
</evidence>
<evidence type="ECO:0000256" key="4">
    <source>
        <dbReference type="ARBA" id="ARBA00022898"/>
    </source>
</evidence>
<evidence type="ECO:0000313" key="7">
    <source>
        <dbReference type="EMBL" id="AKA73565.1"/>
    </source>
</evidence>
<evidence type="ECO:0000313" key="16">
    <source>
        <dbReference type="EMBL" id="AZF83750.1"/>
    </source>
</evidence>
<dbReference type="Proteomes" id="UP000269431">
    <property type="component" value="Chromosome"/>
</dbReference>
<dbReference type="EMBL" id="CP033241">
    <property type="protein sequence ID" value="AZF83750.1"/>
    <property type="molecule type" value="Genomic_DNA"/>
</dbReference>
<comment type="cofactor">
    <cofactor evidence="1">
        <name>pyridoxal 5'-phosphate</name>
        <dbReference type="ChEBI" id="CHEBI:597326"/>
    </cofactor>
</comment>
<dbReference type="EMBL" id="CP033237">
    <property type="protein sequence ID" value="AZF73273.1"/>
    <property type="molecule type" value="Genomic_DNA"/>
</dbReference>
<dbReference type="InterPro" id="IPR050147">
    <property type="entry name" value="Ser/Thr_Dehydratase"/>
</dbReference>
<dbReference type="Proteomes" id="UP000278715">
    <property type="component" value="Chromosome"/>
</dbReference>
<dbReference type="CDD" id="cd04886">
    <property type="entry name" value="ACT_ThrD-II-like"/>
    <property type="match status" value="1"/>
</dbReference>
<dbReference type="InterPro" id="IPR036052">
    <property type="entry name" value="TrpB-like_PALP_sf"/>
</dbReference>
<dbReference type="Pfam" id="PF00291">
    <property type="entry name" value="PALP"/>
    <property type="match status" value="1"/>
</dbReference>
<evidence type="ECO:0000256" key="1">
    <source>
        <dbReference type="ARBA" id="ARBA00001933"/>
    </source>
</evidence>
<dbReference type="EMBL" id="CP033236">
    <property type="protein sequence ID" value="AZF70653.1"/>
    <property type="molecule type" value="Genomic_DNA"/>
</dbReference>
<dbReference type="FunFam" id="3.40.50.1100:FF:000007">
    <property type="entry name" value="L-threonine dehydratase catabolic TdcB"/>
    <property type="match status" value="1"/>
</dbReference>
<evidence type="ECO:0000313" key="26">
    <source>
        <dbReference type="Proteomes" id="UP000273443"/>
    </source>
</evidence>
<dbReference type="SUPFAM" id="SSF53686">
    <property type="entry name" value="Tryptophan synthase beta subunit-like PLP-dependent enzymes"/>
    <property type="match status" value="1"/>
</dbReference>
<dbReference type="EMBL" id="CP033239">
    <property type="protein sequence ID" value="AZF78507.1"/>
    <property type="molecule type" value="Genomic_DNA"/>
</dbReference>
<dbReference type="Proteomes" id="UP000033057">
    <property type="component" value="Chromosome"/>
</dbReference>
<evidence type="ECO:0000313" key="22">
    <source>
        <dbReference type="Proteomes" id="UP000076770"/>
    </source>
</evidence>
<dbReference type="PROSITE" id="PS51671">
    <property type="entry name" value="ACT"/>
    <property type="match status" value="1"/>
</dbReference>
<sequence length="405" mass="44364">MNYLEYFDRIRLAKEKIEKYVHITPIDYSTTFSRIINAKVYLKLENLQKTGSFKVRGAFNKLLSLKEEEKKNGVIAVSAGNHAQGVAYAASTLNIKSTIVMPETAPASKYLATKSYGAEVVLYGKYLHESMKKAEELIQNTGLIFVHPYSDLDVITGQGTIGLELYDIEPDYVIIPIGGGGLISGISIALKYRFPNVKIIGVQSSSSPSMKVSKDLGRLVEIEPSYSIADGILVKSPSELTFSIINELVDDIVLVDDEEIAEAIVLLLERSKTLAEGAGAAALASLISGKVKVNGIDKKVISLVSGGNIDLSLLSTLTEKFLYRQKRVVKVRVIVPDKPGQLNKVLSYVVKIRGNIIDIVHDRHSSDVLPGYTKIYITFELQSSEAITLLLTNLANEGIDVKIVE</sequence>
<dbReference type="PANTHER" id="PTHR48078">
    <property type="entry name" value="THREONINE DEHYDRATASE, MITOCHONDRIAL-RELATED"/>
    <property type="match status" value="1"/>
</dbReference>
<dbReference type="Proteomes" id="UP000267993">
    <property type="component" value="Chromosome"/>
</dbReference>
<evidence type="ECO:0000313" key="21">
    <source>
        <dbReference type="Proteomes" id="UP000033106"/>
    </source>
</evidence>
<dbReference type="InterPro" id="IPR045865">
    <property type="entry name" value="ACT-like_dom_sf"/>
</dbReference>
<dbReference type="EMBL" id="CP011056">
    <property type="protein sequence ID" value="AKA76263.1"/>
    <property type="molecule type" value="Genomic_DNA"/>
</dbReference>
<dbReference type="GO" id="GO:0003941">
    <property type="term" value="F:L-serine ammonia-lyase activity"/>
    <property type="evidence" value="ECO:0007669"/>
    <property type="project" value="TreeGrafter"/>
</dbReference>
<dbReference type="EMBL" id="CP033238">
    <property type="protein sequence ID" value="AZF75898.1"/>
    <property type="molecule type" value="Genomic_DNA"/>
</dbReference>
<evidence type="ECO:0000313" key="27">
    <source>
        <dbReference type="Proteomes" id="UP000275843"/>
    </source>
</evidence>
<dbReference type="EMBL" id="CP033240">
    <property type="protein sequence ID" value="AZF81111.1"/>
    <property type="molecule type" value="Genomic_DNA"/>
</dbReference>
<reference evidence="23 24" key="4">
    <citation type="journal article" date="2018" name="Proc. Natl. Acad. Sci. U.S.A.">
        <title>Nonmutational mechanism of inheritance in the Archaeon Sulfolobus solfataricus.</title>
        <authorList>
            <person name="Payne S."/>
            <person name="McCarthy S."/>
            <person name="Johnson T."/>
            <person name="North E."/>
            <person name="Blum P."/>
        </authorList>
    </citation>
    <scope>NUCLEOTIDE SEQUENCE [LARGE SCALE GENOMIC DNA]</scope>
    <source>
        <strain evidence="11 23">SARC-H</strain>
        <strain evidence="12 27">SARC-I</strain>
        <strain evidence="14 28">SARC-N</strain>
        <strain evidence="15 29">SARC-O</strain>
        <strain evidence="16 24">SUL120</strain>
        <strain evidence="10 25">SULG</strain>
        <strain evidence="13 26">SULM</strain>
    </source>
</reference>
<proteinExistence type="inferred from homology"/>
<evidence type="ECO:0000313" key="30">
    <source>
        <dbReference type="Proteomes" id="UP000594632"/>
    </source>
</evidence>
<evidence type="ECO:0000313" key="17">
    <source>
        <dbReference type="EMBL" id="QPG50554.1"/>
    </source>
</evidence>
<protein>
    <recommendedName>
        <fullName evidence="3">threonine ammonia-lyase</fullName>
        <ecNumber evidence="3">4.3.1.19</ecNumber>
    </recommendedName>
</protein>
<dbReference type="Gene3D" id="3.40.50.1100">
    <property type="match status" value="2"/>
</dbReference>
<dbReference type="Proteomes" id="UP000076770">
    <property type="component" value="Chromosome i"/>
</dbReference>
<dbReference type="Proteomes" id="UP000273194">
    <property type="component" value="Chromosome"/>
</dbReference>
<dbReference type="EMBL" id="CP033235">
    <property type="protein sequence ID" value="AZF68033.1"/>
    <property type="molecule type" value="Genomic_DNA"/>
</dbReference>
<dbReference type="GO" id="GO:0006567">
    <property type="term" value="P:L-threonine catabolic process"/>
    <property type="evidence" value="ECO:0007669"/>
    <property type="project" value="InterPro"/>
</dbReference>
<evidence type="ECO:0000256" key="5">
    <source>
        <dbReference type="ARBA" id="ARBA00023239"/>
    </source>
</evidence>
<evidence type="ECO:0000313" key="10">
    <source>
        <dbReference type="EMBL" id="AZF68033.1"/>
    </source>
</evidence>
<dbReference type="InterPro" id="IPR005789">
    <property type="entry name" value="Thr_deHydtase_catblc"/>
</dbReference>
<dbReference type="SUPFAM" id="SSF55021">
    <property type="entry name" value="ACT-like"/>
    <property type="match status" value="1"/>
</dbReference>
<accession>A0A0E3MFP5</accession>
<dbReference type="KEGG" id="ssol:SULB_1265"/>
<keyword evidence="4" id="KW-0663">Pyridoxal phosphate</keyword>
<dbReference type="OMA" id="QTQHLGQ"/>
<dbReference type="CDD" id="cd01562">
    <property type="entry name" value="Thr-dehyd"/>
    <property type="match status" value="1"/>
</dbReference>
<reference evidence="18" key="3">
    <citation type="submission" date="2016-04" db="EMBL/GenBank/DDBJ databases">
        <authorList>
            <person name="Evans L.H."/>
            <person name="Alamgir A."/>
            <person name="Owens N."/>
            <person name="Weber N.D."/>
            <person name="Virtaneva K."/>
            <person name="Barbian K."/>
            <person name="Babar A."/>
            <person name="Rosenke K."/>
        </authorList>
    </citation>
    <scope>NUCLEOTIDE SEQUENCE</scope>
    <source>
        <strain evidence="18">P1</strain>
    </source>
</reference>
<evidence type="ECO:0000313" key="18">
    <source>
        <dbReference type="EMBL" id="SAI83786.1"/>
    </source>
</evidence>
<evidence type="ECO:0000313" key="13">
    <source>
        <dbReference type="EMBL" id="AZF75898.1"/>
    </source>
</evidence>
<evidence type="ECO:0000256" key="3">
    <source>
        <dbReference type="ARBA" id="ARBA00012096"/>
    </source>
</evidence>
<evidence type="ECO:0000313" key="9">
    <source>
        <dbReference type="EMBL" id="AKA78955.1"/>
    </source>
</evidence>
<name>A0A0E3MFP5_SACSO</name>
<comment type="similarity">
    <text evidence="2">Belongs to the serine/threonine dehydratase family.</text>
</comment>
<reference evidence="9" key="5">
    <citation type="submission" date="2018-10" db="EMBL/GenBank/DDBJ databases">
        <authorList>
            <person name="McCarthy S."/>
            <person name="Gradnigo J."/>
            <person name="Johnson T."/>
            <person name="Payne S."/>
            <person name="Lipzen A."/>
            <person name="Schackwitz W."/>
            <person name="Martin J."/>
            <person name="Moriyama E."/>
            <person name="Blum P."/>
        </authorList>
    </citation>
    <scope>NUCLEOTIDE SEQUENCE</scope>
    <source>
        <strain evidence="7">SARC-B</strain>
        <strain evidence="8">SARC-C</strain>
        <strain evidence="9">SULA</strain>
    </source>
</reference>
<dbReference type="AlphaFoldDB" id="A0A0E3MFP5"/>
<dbReference type="GO" id="GO:0004794">
    <property type="term" value="F:threonine deaminase activity"/>
    <property type="evidence" value="ECO:0007669"/>
    <property type="project" value="UniProtKB-EC"/>
</dbReference>
<keyword evidence="5 9" id="KW-0456">Lyase</keyword>
<evidence type="ECO:0000313" key="11">
    <source>
        <dbReference type="EMBL" id="AZF70653.1"/>
    </source>
</evidence>
<dbReference type="InterPro" id="IPR002912">
    <property type="entry name" value="ACT_dom"/>
</dbReference>
<organism evidence="9 21">
    <name type="scientific">Saccharolobus solfataricus</name>
    <name type="common">Sulfolobus solfataricus</name>
    <dbReference type="NCBI Taxonomy" id="2287"/>
    <lineage>
        <taxon>Archaea</taxon>
        <taxon>Thermoproteota</taxon>
        <taxon>Thermoprotei</taxon>
        <taxon>Sulfolobales</taxon>
        <taxon>Sulfolobaceae</taxon>
        <taxon>Saccharolobus</taxon>
    </lineage>
</organism>
<dbReference type="InterPro" id="IPR001926">
    <property type="entry name" value="TrpB-like_PALP"/>
</dbReference>
<evidence type="ECO:0000313" key="14">
    <source>
        <dbReference type="EMBL" id="AZF78507.1"/>
    </source>
</evidence>
<dbReference type="EMBL" id="LT549890">
    <property type="protein sequence ID" value="SAI83786.1"/>
    <property type="molecule type" value="Genomic_DNA"/>
</dbReference>
<evidence type="ECO:0000313" key="25">
    <source>
        <dbReference type="Proteomes" id="UP000273194"/>
    </source>
</evidence>
<dbReference type="PANTHER" id="PTHR48078:SF6">
    <property type="entry name" value="L-THREONINE DEHYDRATASE CATABOLIC TDCB"/>
    <property type="match status" value="1"/>
</dbReference>
<gene>
    <name evidence="17" type="ORF">HFC64_12730</name>
    <name evidence="18" type="ORF">SSOP1_0232</name>
    <name evidence="9" type="ORF">SULA_1264</name>
    <name evidence="7" type="ORF">SULB_1265</name>
    <name evidence="8" type="ORF">SULC_1263</name>
    <name evidence="10" type="ORF">SULG_06255</name>
    <name evidence="11" type="ORF">SULH_06255</name>
    <name evidence="12" type="ORF">SULI_06255</name>
    <name evidence="13" type="ORF">SULM_06255</name>
    <name evidence="14" type="ORF">SULN_06255</name>
    <name evidence="15" type="ORF">SULO_06265</name>
    <name evidence="16" type="ORF">SULZ_06500</name>
</gene>
<dbReference type="KEGG" id="ssoa:SULA_1264"/>
<reference evidence="22" key="2">
    <citation type="submission" date="2016-04" db="EMBL/GenBank/DDBJ databases">
        <authorList>
            <person name="Shah S.A."/>
            <person name="Garrett R.A."/>
        </authorList>
    </citation>
    <scope>NUCLEOTIDE SEQUENCE [LARGE SCALE GENOMIC DNA]</scope>
    <source>
        <strain evidence="22">ATCC 35091 / DSM 1616 / JCM 8930 / NBRC 15331 / P1</strain>
    </source>
</reference>
<dbReference type="Proteomes" id="UP000282269">
    <property type="component" value="Chromosome"/>
</dbReference>
<evidence type="ECO:0000313" key="15">
    <source>
        <dbReference type="EMBL" id="AZF81111.1"/>
    </source>
</evidence>
<evidence type="ECO:0000259" key="6">
    <source>
        <dbReference type="PROSITE" id="PS51671"/>
    </source>
</evidence>
<evidence type="ECO:0000313" key="12">
    <source>
        <dbReference type="EMBL" id="AZF73273.1"/>
    </source>
</evidence>
<reference evidence="19 20" key="1">
    <citation type="journal article" date="2015" name="Genome Announc.">
        <title>Complete Genome Sequence of Sulfolobus solfataricus Strain 98/2 and Evolved Derivatives.</title>
        <authorList>
            <person name="McCarthy S."/>
            <person name="Gradnigo J."/>
            <person name="Johnson T."/>
            <person name="Payne S."/>
            <person name="Lipzen A."/>
            <person name="Martin J."/>
            <person name="Schackwitz W."/>
            <person name="Moriyama E."/>
            <person name="Blum P."/>
        </authorList>
    </citation>
    <scope>NUCLEOTIDE SEQUENCE [LARGE SCALE GENOMIC DNA]</scope>
    <source>
        <strain evidence="19">98/2 SULC</strain>
        <strain evidence="7">SARC-B</strain>
        <strain evidence="8">SARC-C</strain>
        <strain evidence="9 21">SULA</strain>
        <strain evidence="20">SULB</strain>
    </source>
</reference>
<dbReference type="EC" id="4.3.1.19" evidence="3"/>
<dbReference type="EMBL" id="CP011055">
    <property type="protein sequence ID" value="AKA73565.1"/>
    <property type="molecule type" value="Genomic_DNA"/>
</dbReference>
<evidence type="ECO:0000313" key="28">
    <source>
        <dbReference type="Proteomes" id="UP000278715"/>
    </source>
</evidence>
<evidence type="ECO:0000313" key="19">
    <source>
        <dbReference type="Proteomes" id="UP000033057"/>
    </source>
</evidence>
<reference evidence="17 30" key="6">
    <citation type="journal article" date="2020" name="Nat. Commun.">
        <title>The structures of two archaeal type IV pili illuminate evolutionary relationships.</title>
        <authorList>
            <person name="Wang F."/>
            <person name="Baquero D.P."/>
            <person name="Su Z."/>
            <person name="Beltran L.C."/>
            <person name="Prangishvili D."/>
            <person name="Krupovic M."/>
            <person name="Egelman E.H."/>
        </authorList>
    </citation>
    <scope>NUCLEOTIDE SEQUENCE [LARGE SCALE GENOMIC DNA]</scope>
    <source>
        <strain evidence="17 30">POZ149</strain>
    </source>
</reference>
<evidence type="ECO:0000313" key="29">
    <source>
        <dbReference type="Proteomes" id="UP000282269"/>
    </source>
</evidence>
<dbReference type="EMBL" id="CP050869">
    <property type="protein sequence ID" value="QPG50554.1"/>
    <property type="molecule type" value="Genomic_DNA"/>
</dbReference>
<dbReference type="Proteomes" id="UP000594632">
    <property type="component" value="Chromosome"/>
</dbReference>
<dbReference type="OrthoDB" id="9915at2157"/>
<evidence type="ECO:0000313" key="20">
    <source>
        <dbReference type="Proteomes" id="UP000033085"/>
    </source>
</evidence>
<dbReference type="GeneID" id="44129217"/>
<evidence type="ECO:0000256" key="2">
    <source>
        <dbReference type="ARBA" id="ARBA00010869"/>
    </source>
</evidence>
<dbReference type="Proteomes" id="UP000033106">
    <property type="component" value="Chromosome"/>
</dbReference>